<dbReference type="Pfam" id="PF04717">
    <property type="entry name" value="Phage_base_V"/>
    <property type="match status" value="1"/>
</dbReference>
<evidence type="ECO:0000259" key="1">
    <source>
        <dbReference type="Pfam" id="PF04717"/>
    </source>
</evidence>
<evidence type="ECO:0000313" key="3">
    <source>
        <dbReference type="Proteomes" id="UP001233535"/>
    </source>
</evidence>
<dbReference type="InterPro" id="IPR037026">
    <property type="entry name" value="Vgr_OB-fold_dom_sf"/>
</dbReference>
<dbReference type="InterPro" id="IPR013046">
    <property type="entry name" value="GpV/Gp45"/>
</dbReference>
<reference evidence="2 3" key="1">
    <citation type="submission" date="2023-04" db="EMBL/GenBank/DDBJ databases">
        <title>Lysobacter sp. strain UC isolated from soil sample.</title>
        <authorList>
            <person name="Choksket S."/>
            <person name="Harshvardhan F."/>
            <person name="Rana R."/>
            <person name="Patil P.B."/>
            <person name="Korpole S."/>
        </authorList>
    </citation>
    <scope>NUCLEOTIDE SEQUENCE [LARGE SCALE GENOMIC DNA]</scope>
    <source>
        <strain evidence="2 3">UC</strain>
    </source>
</reference>
<gene>
    <name evidence="2" type="ORF">P8609_05415</name>
</gene>
<comment type="caution">
    <text evidence="2">The sequence shown here is derived from an EMBL/GenBank/DDBJ whole genome shotgun (WGS) entry which is preliminary data.</text>
</comment>
<feature type="domain" description="Gp5/Type VI secretion system Vgr protein OB-fold" evidence="1">
    <location>
        <begin position="7"/>
        <end position="73"/>
    </location>
</feature>
<dbReference type="Gene3D" id="2.40.50.230">
    <property type="entry name" value="Gp5 N-terminal domain"/>
    <property type="match status" value="1"/>
</dbReference>
<dbReference type="NCBIfam" id="TIGR01644">
    <property type="entry name" value="phage_P2_V"/>
    <property type="match status" value="1"/>
</dbReference>
<organism evidence="2 3">
    <name type="scientific">Lysobacter arvi</name>
    <dbReference type="NCBI Taxonomy" id="3038776"/>
    <lineage>
        <taxon>Bacteria</taxon>
        <taxon>Pseudomonadati</taxon>
        <taxon>Pseudomonadota</taxon>
        <taxon>Gammaproteobacteria</taxon>
        <taxon>Lysobacterales</taxon>
        <taxon>Lysobacteraceae</taxon>
        <taxon>Lysobacter</taxon>
    </lineage>
</organism>
<dbReference type="EMBL" id="JARUHG010000001">
    <property type="protein sequence ID" value="MDR0182411.1"/>
    <property type="molecule type" value="Genomic_DNA"/>
</dbReference>
<accession>A0ABU1CB67</accession>
<name>A0ABU1CB67_9GAMM</name>
<dbReference type="InterPro" id="IPR006531">
    <property type="entry name" value="Gp5/Vgr_OB"/>
</dbReference>
<dbReference type="Gene3D" id="6.20.150.10">
    <property type="match status" value="1"/>
</dbReference>
<protein>
    <submittedName>
        <fullName evidence="2">Phage baseplate assembly protein V</fullName>
    </submittedName>
</protein>
<keyword evidence="3" id="KW-1185">Reference proteome</keyword>
<sequence>MANILRLGKVASVDTAAATCRVAIGEIITAPLPWFSLRAGSSATWSAPDIGEQVMVLSPGGNLAAGAVLQGLYCDTSPPPAEVRSVHRTRFADGAVLDYDHEAHALRALLPAGATVSITADGGIKFTGNVNIDGDVSITGKVNAAGDVVGAGISLSRHPHGMITPGSGTSGPPQ</sequence>
<dbReference type="Proteomes" id="UP001233535">
    <property type="component" value="Unassembled WGS sequence"/>
</dbReference>
<proteinExistence type="predicted"/>
<evidence type="ECO:0000313" key="2">
    <source>
        <dbReference type="EMBL" id="MDR0182411.1"/>
    </source>
</evidence>
<dbReference type="RefSeq" id="WP_309261554.1">
    <property type="nucleotide sequence ID" value="NZ_JARUHG010000001.1"/>
</dbReference>